<evidence type="ECO:0000313" key="2">
    <source>
        <dbReference type="EMBL" id="KAJ8754502.1"/>
    </source>
</evidence>
<dbReference type="PROSITE" id="PS50013">
    <property type="entry name" value="CHROMO_2"/>
    <property type="match status" value="1"/>
</dbReference>
<dbReference type="InterPro" id="IPR056924">
    <property type="entry name" value="SH3_Tf2-1"/>
</dbReference>
<keyword evidence="3" id="KW-1185">Reference proteome</keyword>
<dbReference type="SUPFAM" id="SSF54160">
    <property type="entry name" value="Chromo domain-like"/>
    <property type="match status" value="1"/>
</dbReference>
<dbReference type="Pfam" id="PF17921">
    <property type="entry name" value="Integrase_H2C2"/>
    <property type="match status" value="1"/>
</dbReference>
<dbReference type="InterPro" id="IPR000953">
    <property type="entry name" value="Chromo/chromo_shadow_dom"/>
</dbReference>
<dbReference type="Gene3D" id="1.10.340.70">
    <property type="match status" value="1"/>
</dbReference>
<evidence type="ECO:0000313" key="3">
    <source>
        <dbReference type="Proteomes" id="UP001159364"/>
    </source>
</evidence>
<dbReference type="EMBL" id="JAIWQS010000009">
    <property type="protein sequence ID" value="KAJ8754502.1"/>
    <property type="molecule type" value="Genomic_DNA"/>
</dbReference>
<organism evidence="2 3">
    <name type="scientific">Erythroxylum novogranatense</name>
    <dbReference type="NCBI Taxonomy" id="1862640"/>
    <lineage>
        <taxon>Eukaryota</taxon>
        <taxon>Viridiplantae</taxon>
        <taxon>Streptophyta</taxon>
        <taxon>Embryophyta</taxon>
        <taxon>Tracheophyta</taxon>
        <taxon>Spermatophyta</taxon>
        <taxon>Magnoliopsida</taxon>
        <taxon>eudicotyledons</taxon>
        <taxon>Gunneridae</taxon>
        <taxon>Pentapetalae</taxon>
        <taxon>rosids</taxon>
        <taxon>fabids</taxon>
        <taxon>Malpighiales</taxon>
        <taxon>Erythroxylaceae</taxon>
        <taxon>Erythroxylum</taxon>
    </lineage>
</organism>
<protein>
    <recommendedName>
        <fullName evidence="1">Chromo domain-containing protein</fullName>
    </recommendedName>
</protein>
<dbReference type="InterPro" id="IPR016197">
    <property type="entry name" value="Chromo-like_dom_sf"/>
</dbReference>
<dbReference type="InterPro" id="IPR012337">
    <property type="entry name" value="RNaseH-like_sf"/>
</dbReference>
<proteinExistence type="predicted"/>
<accession>A0AAV8SQF1</accession>
<dbReference type="SUPFAM" id="SSF53098">
    <property type="entry name" value="Ribonuclease H-like"/>
    <property type="match status" value="1"/>
</dbReference>
<reference evidence="2 3" key="1">
    <citation type="submission" date="2021-09" db="EMBL/GenBank/DDBJ databases">
        <title>Genomic insights and catalytic innovation underlie evolution of tropane alkaloids biosynthesis.</title>
        <authorList>
            <person name="Wang Y.-J."/>
            <person name="Tian T."/>
            <person name="Huang J.-P."/>
            <person name="Huang S.-X."/>
        </authorList>
    </citation>
    <scope>NUCLEOTIDE SEQUENCE [LARGE SCALE GENOMIC DNA]</scope>
    <source>
        <strain evidence="2">KIB-2018</strain>
        <tissue evidence="2">Leaf</tissue>
    </source>
</reference>
<dbReference type="PANTHER" id="PTHR45835">
    <property type="entry name" value="YALI0A06105P"/>
    <property type="match status" value="1"/>
</dbReference>
<feature type="domain" description="Chromo" evidence="1">
    <location>
        <begin position="341"/>
        <end position="393"/>
    </location>
</feature>
<dbReference type="Pfam" id="PF00385">
    <property type="entry name" value="Chromo"/>
    <property type="match status" value="1"/>
</dbReference>
<dbReference type="InterPro" id="IPR041588">
    <property type="entry name" value="Integrase_H2C2"/>
</dbReference>
<dbReference type="InterPro" id="IPR023780">
    <property type="entry name" value="Chromo_domain"/>
</dbReference>
<dbReference type="GO" id="GO:0003676">
    <property type="term" value="F:nucleic acid binding"/>
    <property type="evidence" value="ECO:0007669"/>
    <property type="project" value="InterPro"/>
</dbReference>
<dbReference type="InterPro" id="IPR036397">
    <property type="entry name" value="RNaseH_sf"/>
</dbReference>
<dbReference type="Gene3D" id="2.40.50.40">
    <property type="match status" value="1"/>
</dbReference>
<dbReference type="Proteomes" id="UP001159364">
    <property type="component" value="Linkage Group LG09"/>
</dbReference>
<dbReference type="PANTHER" id="PTHR45835:SF99">
    <property type="entry name" value="CHROMO DOMAIN-CONTAINING PROTEIN-RELATED"/>
    <property type="match status" value="1"/>
</dbReference>
<evidence type="ECO:0000259" key="1">
    <source>
        <dbReference type="PROSITE" id="PS50013"/>
    </source>
</evidence>
<name>A0AAV8SQF1_9ROSI</name>
<comment type="caution">
    <text evidence="2">The sequence shown here is derived from an EMBL/GenBank/DDBJ whole genome shotgun (WGS) entry which is preliminary data.</text>
</comment>
<dbReference type="Pfam" id="PF24626">
    <property type="entry name" value="SH3_Tf2-1"/>
    <property type="match status" value="1"/>
</dbReference>
<dbReference type="AlphaFoldDB" id="A0AAV8SQF1"/>
<dbReference type="Gene3D" id="3.30.420.10">
    <property type="entry name" value="Ribonuclease H-like superfamily/Ribonuclease H"/>
    <property type="match status" value="1"/>
</dbReference>
<gene>
    <name evidence="2" type="ORF">K2173_005663</name>
</gene>
<sequence length="393" mass="45285">MGFDFTIEYKGGKENVIVDALSRKEESGEGEGHMMAVSVPIPNWIDTIKEETCSNLDLKTLVSMVLEGEALGPWEYKDGIIYFKGRIYLAESSPLIHDIIFQFHNSTHEGFLKTTQRIRSTFYWKGLKRRIHISMDFLDGLTSLRGKSTIFVVVDRLSKYAHFMAISHPYTAVSVAQVFFDNIFRLYGLPKSIYCYNTGVHSSTEKTPFEVVYCRPPPTLLSYIPGMAKVATVEQELLERDVMIKEIREKNQQAQNSMKRIYDAKHQEREFEIGYWLSPRYYGSFKVLQRIGAVAYKLDLPKNSRIHPIFHVSLLKKYVGSRVIIQSKSPVGDEEIGTLISEPEAILNRRSRRRKLEVLIQWRGLSTADATWEDFNSIKFKFPHVTLKDKSGF</sequence>